<dbReference type="PANTHER" id="PTHR30349:SF64">
    <property type="entry name" value="PROPHAGE INTEGRASE INTD-RELATED"/>
    <property type="match status" value="1"/>
</dbReference>
<dbReference type="Gene3D" id="1.10.443.10">
    <property type="entry name" value="Intergrase catalytic core"/>
    <property type="match status" value="1"/>
</dbReference>
<dbReference type="InterPro" id="IPR050090">
    <property type="entry name" value="Tyrosine_recombinase_XerCD"/>
</dbReference>
<dbReference type="PANTHER" id="PTHR30349">
    <property type="entry name" value="PHAGE INTEGRASE-RELATED"/>
    <property type="match status" value="1"/>
</dbReference>
<dbReference type="Proteomes" id="UP000612585">
    <property type="component" value="Unassembled WGS sequence"/>
</dbReference>
<dbReference type="InterPro" id="IPR013762">
    <property type="entry name" value="Integrase-like_cat_sf"/>
</dbReference>
<dbReference type="GO" id="GO:0006310">
    <property type="term" value="P:DNA recombination"/>
    <property type="evidence" value="ECO:0007669"/>
    <property type="project" value="UniProtKB-KW"/>
</dbReference>
<dbReference type="PROSITE" id="PS51898">
    <property type="entry name" value="TYR_RECOMBINASE"/>
    <property type="match status" value="1"/>
</dbReference>
<keyword evidence="2" id="KW-0233">DNA recombination</keyword>
<feature type="domain" description="Tyr recombinase" evidence="4">
    <location>
        <begin position="160"/>
        <end position="368"/>
    </location>
</feature>
<dbReference type="GO" id="GO:0015074">
    <property type="term" value="P:DNA integration"/>
    <property type="evidence" value="ECO:0007669"/>
    <property type="project" value="InterPro"/>
</dbReference>
<keyword evidence="7" id="KW-1185">Reference proteome</keyword>
<evidence type="ECO:0008006" key="8">
    <source>
        <dbReference type="Google" id="ProtNLM"/>
    </source>
</evidence>
<dbReference type="Pfam" id="PF00589">
    <property type="entry name" value="Phage_integrase"/>
    <property type="match status" value="1"/>
</dbReference>
<evidence type="ECO:0000256" key="2">
    <source>
        <dbReference type="ARBA" id="ARBA00023172"/>
    </source>
</evidence>
<dbReference type="PROSITE" id="PS51900">
    <property type="entry name" value="CB"/>
    <property type="match status" value="1"/>
</dbReference>
<comment type="caution">
    <text evidence="6">The sequence shown here is derived from an EMBL/GenBank/DDBJ whole genome shotgun (WGS) entry which is preliminary data.</text>
</comment>
<evidence type="ECO:0000259" key="5">
    <source>
        <dbReference type="PROSITE" id="PS51900"/>
    </source>
</evidence>
<evidence type="ECO:0000313" key="7">
    <source>
        <dbReference type="Proteomes" id="UP000612585"/>
    </source>
</evidence>
<proteinExistence type="predicted"/>
<dbReference type="InterPro" id="IPR044068">
    <property type="entry name" value="CB"/>
</dbReference>
<feature type="domain" description="Core-binding (CB)" evidence="5">
    <location>
        <begin position="81"/>
        <end position="204"/>
    </location>
</feature>
<protein>
    <recommendedName>
        <fullName evidence="8">Site-specific recombinase XerD</fullName>
    </recommendedName>
</protein>
<dbReference type="SUPFAM" id="SSF56349">
    <property type="entry name" value="DNA breaking-rejoining enzymes"/>
    <property type="match status" value="1"/>
</dbReference>
<name>A0A8J3ZDC2_9ACTN</name>
<evidence type="ECO:0000256" key="1">
    <source>
        <dbReference type="ARBA" id="ARBA00023125"/>
    </source>
</evidence>
<dbReference type="InterPro" id="IPR011010">
    <property type="entry name" value="DNA_brk_join_enz"/>
</dbReference>
<dbReference type="InterPro" id="IPR002104">
    <property type="entry name" value="Integrase_catalytic"/>
</dbReference>
<dbReference type="EMBL" id="BOPG01000044">
    <property type="protein sequence ID" value="GIJ59123.1"/>
    <property type="molecule type" value="Genomic_DNA"/>
</dbReference>
<dbReference type="AlphaFoldDB" id="A0A8J3ZDC2"/>
<evidence type="ECO:0000256" key="3">
    <source>
        <dbReference type="PROSITE-ProRule" id="PRU01248"/>
    </source>
</evidence>
<organism evidence="6 7">
    <name type="scientific">Virgisporangium aurantiacum</name>
    <dbReference type="NCBI Taxonomy" id="175570"/>
    <lineage>
        <taxon>Bacteria</taxon>
        <taxon>Bacillati</taxon>
        <taxon>Actinomycetota</taxon>
        <taxon>Actinomycetes</taxon>
        <taxon>Micromonosporales</taxon>
        <taxon>Micromonosporaceae</taxon>
        <taxon>Virgisporangium</taxon>
    </lineage>
</organism>
<accession>A0A8J3ZDC2</accession>
<sequence length="385" mass="43652">MICPLSGRGEGRLRRVDLAGAAHLELVSGVIQLRPEDAMVEAMLRGWRAQQTARGLREETIAERERLVRQFQVFTNEYPWRWTPAHVDEWSLSLTGERHLAPATVRAYQGTLRIFSEFLCDGRYGWAVACEEEFGPGEHPVAIVHEWNSIAHLQAYEGDPEGRPLTRKELQRFLDYADDQVDRALRGKRKGALAAYRDATLFKVMYGWGLRRTETSKLDIVDWGRNPAAPQFGRFGSLHVRYGKAKRGQPPRRRNVLSVFGWAVEAVSDYVENVRPRFGFADHPALWVTERGGRVKPPEINARFVSYREALGLPRTLSPHSLRHSYVTHNTEDGVDRRFIQVQVGHESDSSTAIYTHVSDDFMNTALRKALAPVLGPAGTDGKDR</sequence>
<evidence type="ECO:0000313" key="6">
    <source>
        <dbReference type="EMBL" id="GIJ59123.1"/>
    </source>
</evidence>
<keyword evidence="1 3" id="KW-0238">DNA-binding</keyword>
<dbReference type="GO" id="GO:0003677">
    <property type="term" value="F:DNA binding"/>
    <property type="evidence" value="ECO:0007669"/>
    <property type="project" value="UniProtKB-UniRule"/>
</dbReference>
<gene>
    <name evidence="6" type="ORF">Vau01_066390</name>
</gene>
<evidence type="ECO:0000259" key="4">
    <source>
        <dbReference type="PROSITE" id="PS51898"/>
    </source>
</evidence>
<reference evidence="6" key="1">
    <citation type="submission" date="2021-01" db="EMBL/GenBank/DDBJ databases">
        <title>Whole genome shotgun sequence of Virgisporangium aurantiacum NBRC 16421.</title>
        <authorList>
            <person name="Komaki H."/>
            <person name="Tamura T."/>
        </authorList>
    </citation>
    <scope>NUCLEOTIDE SEQUENCE</scope>
    <source>
        <strain evidence="6">NBRC 16421</strain>
    </source>
</reference>